<gene>
    <name evidence="2" type="ORF">NQ315_014216</name>
</gene>
<organism evidence="2 3">
    <name type="scientific">Exocentrus adspersus</name>
    <dbReference type="NCBI Taxonomy" id="1586481"/>
    <lineage>
        <taxon>Eukaryota</taxon>
        <taxon>Metazoa</taxon>
        <taxon>Ecdysozoa</taxon>
        <taxon>Arthropoda</taxon>
        <taxon>Hexapoda</taxon>
        <taxon>Insecta</taxon>
        <taxon>Pterygota</taxon>
        <taxon>Neoptera</taxon>
        <taxon>Endopterygota</taxon>
        <taxon>Coleoptera</taxon>
        <taxon>Polyphaga</taxon>
        <taxon>Cucujiformia</taxon>
        <taxon>Chrysomeloidea</taxon>
        <taxon>Cerambycidae</taxon>
        <taxon>Lamiinae</taxon>
        <taxon>Acanthocinini</taxon>
        <taxon>Exocentrus</taxon>
    </lineage>
</organism>
<feature type="compositionally biased region" description="Polar residues" evidence="1">
    <location>
        <begin position="49"/>
        <end position="63"/>
    </location>
</feature>
<evidence type="ECO:0000313" key="2">
    <source>
        <dbReference type="EMBL" id="KAJ8910888.1"/>
    </source>
</evidence>
<comment type="caution">
    <text evidence="2">The sequence shown here is derived from an EMBL/GenBank/DDBJ whole genome shotgun (WGS) entry which is preliminary data.</text>
</comment>
<dbReference type="Proteomes" id="UP001159042">
    <property type="component" value="Unassembled WGS sequence"/>
</dbReference>
<dbReference type="EMBL" id="JANEYG010000236">
    <property type="protein sequence ID" value="KAJ8910888.1"/>
    <property type="molecule type" value="Genomic_DNA"/>
</dbReference>
<reference evidence="2 3" key="1">
    <citation type="journal article" date="2023" name="Insect Mol. Biol.">
        <title>Genome sequencing provides insights into the evolution of gene families encoding plant cell wall-degrading enzymes in longhorned beetles.</title>
        <authorList>
            <person name="Shin N.R."/>
            <person name="Okamura Y."/>
            <person name="Kirsch R."/>
            <person name="Pauchet Y."/>
        </authorList>
    </citation>
    <scope>NUCLEOTIDE SEQUENCE [LARGE SCALE GENOMIC DNA]</scope>
    <source>
        <strain evidence="2">EAD_L_NR</strain>
    </source>
</reference>
<protein>
    <submittedName>
        <fullName evidence="2">Uncharacterized protein</fullName>
    </submittedName>
</protein>
<keyword evidence="3" id="KW-1185">Reference proteome</keyword>
<evidence type="ECO:0000313" key="3">
    <source>
        <dbReference type="Proteomes" id="UP001159042"/>
    </source>
</evidence>
<evidence type="ECO:0000256" key="1">
    <source>
        <dbReference type="SAM" id="MobiDB-lite"/>
    </source>
</evidence>
<name>A0AAV8V9G6_9CUCU</name>
<accession>A0AAV8V9G6</accession>
<sequence length="134" mass="15403">MHSLSQLIVHHNTAILFSVKLVAKHFAVPTHQYIEVVPNAPQKQLKQFNRLRSQSNDPHSSRSNSDEDYRQISSPRLYPSANSRGIKVAPNVPQKQLKQFSRSQTNSPQSCRSDSDELSQNTFKVYRTSHKYKQ</sequence>
<feature type="compositionally biased region" description="Polar residues" evidence="1">
    <location>
        <begin position="93"/>
        <end position="123"/>
    </location>
</feature>
<feature type="region of interest" description="Disordered" evidence="1">
    <location>
        <begin position="49"/>
        <end position="134"/>
    </location>
</feature>
<dbReference type="AlphaFoldDB" id="A0AAV8V9G6"/>
<proteinExistence type="predicted"/>